<dbReference type="RefSeq" id="WP_034928543.1">
    <property type="nucleotide sequence ID" value="NZ_JDSS02000032.1"/>
</dbReference>
<sequence length="393" mass="41227">MPVISLDIIGVRNGIPFYPTATEVATLQNQITSAELGVLSSNFPNQLGFVSHVDPKTGFNQYDIAKQAVRDAFPGYIVVAADQSAYPTTAYTANLNNGITVLADIRIVELALNETIQDAMLRSLTTTIQSSLSTNYPDLKINVAATMITGNVDISLPGVLNVAGEPVDGVISAMERTSADGTQNASFHQFLWDRILAATDAKSLDLHLLNQLDNIDGLRGGAGNDIIEGANVGDFLLSGGAGNDFIFGGGYADIGTNVMDGGAGNDILVAGGHKTSQLAQYLASNPFTPNMPINAFTSITQSVADNSAGRSYNVFSFHNNSGKDRIFNFHAATDKIQIDAGINGSNITNLSSLIQHITISGDNLSIDLGNNNTVTLVGVDIAGLSAGNIVFVS</sequence>
<dbReference type="SUPFAM" id="SSF51120">
    <property type="entry name" value="beta-Roll"/>
    <property type="match status" value="1"/>
</dbReference>
<gene>
    <name evidence="1" type="ORF">CAPSK01_003516</name>
</gene>
<organism evidence="1 2">
    <name type="scientific">Candidatus Accumulibacter vicinus</name>
    <dbReference type="NCBI Taxonomy" id="2954382"/>
    <lineage>
        <taxon>Bacteria</taxon>
        <taxon>Pseudomonadati</taxon>
        <taxon>Pseudomonadota</taxon>
        <taxon>Betaproteobacteria</taxon>
        <taxon>Candidatus Accumulibacter</taxon>
    </lineage>
</organism>
<dbReference type="Pfam" id="PF00353">
    <property type="entry name" value="HemolysinCabind"/>
    <property type="match status" value="3"/>
</dbReference>
<comment type="caution">
    <text evidence="1">The sequence shown here is derived from an EMBL/GenBank/DDBJ whole genome shotgun (WGS) entry which is preliminary data.</text>
</comment>
<dbReference type="GO" id="GO:0005509">
    <property type="term" value="F:calcium ion binding"/>
    <property type="evidence" value="ECO:0007669"/>
    <property type="project" value="InterPro"/>
</dbReference>
<proteinExistence type="predicted"/>
<evidence type="ECO:0000313" key="1">
    <source>
        <dbReference type="EMBL" id="KFB67153.1"/>
    </source>
</evidence>
<name>A0A084XXF9_9PROT</name>
<dbReference type="AlphaFoldDB" id="A0A084XXF9"/>
<dbReference type="Gene3D" id="2.150.10.10">
    <property type="entry name" value="Serralysin-like metalloprotease, C-terminal"/>
    <property type="match status" value="1"/>
</dbReference>
<protein>
    <recommendedName>
        <fullName evidence="3">Calcium-binding protein</fullName>
    </recommendedName>
</protein>
<accession>A0A084XXF9</accession>
<evidence type="ECO:0008006" key="3">
    <source>
        <dbReference type="Google" id="ProtNLM"/>
    </source>
</evidence>
<dbReference type="STRING" id="1457154.CAPSK01_003516"/>
<dbReference type="Proteomes" id="UP000019812">
    <property type="component" value="Unassembled WGS sequence"/>
</dbReference>
<dbReference type="InterPro" id="IPR001343">
    <property type="entry name" value="Hemolysn_Ca-bd"/>
</dbReference>
<dbReference type="EMBL" id="JDSS02000032">
    <property type="protein sequence ID" value="KFB67153.1"/>
    <property type="molecule type" value="Genomic_DNA"/>
</dbReference>
<evidence type="ECO:0000313" key="2">
    <source>
        <dbReference type="Proteomes" id="UP000019812"/>
    </source>
</evidence>
<dbReference type="InterPro" id="IPR011049">
    <property type="entry name" value="Serralysin-like_metalloprot_C"/>
</dbReference>
<reference evidence="1 2" key="1">
    <citation type="submission" date="2014-07" db="EMBL/GenBank/DDBJ databases">
        <title>Expanding our view of genomic diversity in Candidatus Accumulibacter clades.</title>
        <authorList>
            <person name="Skennerton C.T."/>
            <person name="Barr J.J."/>
            <person name="Slater F.R."/>
            <person name="Bond P.L."/>
            <person name="Tyson G.W."/>
        </authorList>
    </citation>
    <scope>NUCLEOTIDE SEQUENCE [LARGE SCALE GENOMIC DNA]</scope>
    <source>
        <strain evidence="2">SK-01</strain>
    </source>
</reference>
<dbReference type="PRINTS" id="PR00313">
    <property type="entry name" value="CABNDNGRPT"/>
</dbReference>